<keyword evidence="7 10" id="KW-0808">Transferase</keyword>
<evidence type="ECO:0000256" key="5">
    <source>
        <dbReference type="ARBA" id="ARBA00012693"/>
    </source>
</evidence>
<name>A0A7V4E2M4_UNCW3</name>
<sequence length="279" mass="30754">MKSKEIDLGKFKIGGGSFFFVGGPCVIESEDIVFETAEKIKEIGKELEINCIFKSSYLKDNRSSEESYQGPGIDKGLEILKKVKEKTGLPVLSDVHSVNEVEKAKEVLDILQLPAFLSMQTSLTIALAKTNKPINVKKGQFLSPHSVKNIIGKIERQGNKNIILTERGNFFGYNNLVVDMRSIKILKSFGYPVLIDAGHSVRMYGIPSSAPEGGMPEFIPLIARAGIAAGADGLFLEVHPEPKCALCDASTQFPLSKLKDLLLFLRDLHEFVNKRLDSL</sequence>
<dbReference type="NCBIfam" id="NF003543">
    <property type="entry name" value="PRK05198.1"/>
    <property type="match status" value="1"/>
</dbReference>
<evidence type="ECO:0000313" key="11">
    <source>
        <dbReference type="EMBL" id="HGM97668.1"/>
    </source>
</evidence>
<dbReference type="InterPro" id="IPR013785">
    <property type="entry name" value="Aldolase_TIM"/>
</dbReference>
<keyword evidence="6" id="KW-0963">Cytoplasm</keyword>
<proteinExistence type="inferred from homology"/>
<evidence type="ECO:0000256" key="1">
    <source>
        <dbReference type="ARBA" id="ARBA00004496"/>
    </source>
</evidence>
<dbReference type="InterPro" id="IPR006218">
    <property type="entry name" value="DAHP1/KDSA"/>
</dbReference>
<dbReference type="EMBL" id="DTAR01000109">
    <property type="protein sequence ID" value="HGM97668.1"/>
    <property type="molecule type" value="Genomic_DNA"/>
</dbReference>
<dbReference type="PANTHER" id="PTHR21057">
    <property type="entry name" value="PHOSPHO-2-DEHYDRO-3-DEOXYHEPTONATE ALDOLASE"/>
    <property type="match status" value="1"/>
</dbReference>
<dbReference type="EC" id="2.5.1.55" evidence="5"/>
<dbReference type="SUPFAM" id="SSF51569">
    <property type="entry name" value="Aldolase"/>
    <property type="match status" value="1"/>
</dbReference>
<dbReference type="GO" id="GO:0008676">
    <property type="term" value="F:3-deoxy-8-phosphooctulonate synthase activity"/>
    <property type="evidence" value="ECO:0007669"/>
    <property type="project" value="UniProtKB-EC"/>
</dbReference>
<dbReference type="Pfam" id="PF00793">
    <property type="entry name" value="DAHP_synth_1"/>
    <property type="match status" value="1"/>
</dbReference>
<evidence type="ECO:0000313" key="10">
    <source>
        <dbReference type="EMBL" id="HGK53564.1"/>
    </source>
</evidence>
<comment type="subcellular location">
    <subcellularLocation>
        <location evidence="1">Cytoplasm</location>
    </subcellularLocation>
</comment>
<comment type="caution">
    <text evidence="10">The sequence shown here is derived from an EMBL/GenBank/DDBJ whole genome shotgun (WGS) entry which is preliminary data.</text>
</comment>
<evidence type="ECO:0000256" key="6">
    <source>
        <dbReference type="ARBA" id="ARBA00022490"/>
    </source>
</evidence>
<evidence type="ECO:0000256" key="4">
    <source>
        <dbReference type="ARBA" id="ARBA00010499"/>
    </source>
</evidence>
<dbReference type="GO" id="GO:0005737">
    <property type="term" value="C:cytoplasm"/>
    <property type="evidence" value="ECO:0007669"/>
    <property type="project" value="UniProtKB-SubCell"/>
</dbReference>
<reference evidence="10" key="1">
    <citation type="journal article" date="2020" name="mSystems">
        <title>Genome- and Community-Level Interaction Insights into Carbon Utilization and Element Cycling Functions of Hydrothermarchaeota in Hydrothermal Sediment.</title>
        <authorList>
            <person name="Zhou Z."/>
            <person name="Liu Y."/>
            <person name="Xu W."/>
            <person name="Pan J."/>
            <person name="Luo Z.H."/>
            <person name="Li M."/>
        </authorList>
    </citation>
    <scope>NUCLEOTIDE SEQUENCE [LARGE SCALE GENOMIC DNA]</scope>
    <source>
        <strain evidence="11">SpSt-626</strain>
        <strain evidence="10">SpSt-695</strain>
    </source>
</reference>
<protein>
    <recommendedName>
        <fullName evidence="5">3-deoxy-8-phosphooctulonate synthase</fullName>
        <ecNumber evidence="5">2.5.1.55</ecNumber>
    </recommendedName>
</protein>
<gene>
    <name evidence="11" type="ORF">ENT96_01285</name>
    <name evidence="10" type="ORF">ENU72_00890</name>
</gene>
<dbReference type="UniPathway" id="UPA00357">
    <property type="reaction ID" value="UER00474"/>
</dbReference>
<dbReference type="GO" id="GO:0009103">
    <property type="term" value="P:lipopolysaccharide biosynthetic process"/>
    <property type="evidence" value="ECO:0007669"/>
    <property type="project" value="UniProtKB-UniPathway"/>
</dbReference>
<comment type="similarity">
    <text evidence="4">Belongs to the KdsA family.</text>
</comment>
<evidence type="ECO:0000259" key="9">
    <source>
        <dbReference type="Pfam" id="PF00793"/>
    </source>
</evidence>
<evidence type="ECO:0000256" key="2">
    <source>
        <dbReference type="ARBA" id="ARBA00004756"/>
    </source>
</evidence>
<dbReference type="Gene3D" id="3.20.20.70">
    <property type="entry name" value="Aldolase class I"/>
    <property type="match status" value="1"/>
</dbReference>
<comment type="catalytic activity">
    <reaction evidence="8">
        <text>D-arabinose 5-phosphate + phosphoenolpyruvate + H2O = 3-deoxy-alpha-D-manno-2-octulosonate-8-phosphate + phosphate</text>
        <dbReference type="Rhea" id="RHEA:14053"/>
        <dbReference type="ChEBI" id="CHEBI:15377"/>
        <dbReference type="ChEBI" id="CHEBI:43474"/>
        <dbReference type="ChEBI" id="CHEBI:57693"/>
        <dbReference type="ChEBI" id="CHEBI:58702"/>
        <dbReference type="ChEBI" id="CHEBI:85985"/>
        <dbReference type="EC" id="2.5.1.55"/>
    </reaction>
</comment>
<feature type="domain" description="DAHP synthetase I/KDSA" evidence="9">
    <location>
        <begin position="10"/>
        <end position="271"/>
    </location>
</feature>
<evidence type="ECO:0000256" key="8">
    <source>
        <dbReference type="ARBA" id="ARBA00049112"/>
    </source>
</evidence>
<dbReference type="AlphaFoldDB" id="A0A7V4E2M4"/>
<accession>A0A7V4E2M4</accession>
<organism evidence="10">
    <name type="scientific">candidate division WOR-3 bacterium</name>
    <dbReference type="NCBI Taxonomy" id="2052148"/>
    <lineage>
        <taxon>Bacteria</taxon>
        <taxon>Bacteria division WOR-3</taxon>
    </lineage>
</organism>
<evidence type="ECO:0000256" key="7">
    <source>
        <dbReference type="ARBA" id="ARBA00022679"/>
    </source>
</evidence>
<dbReference type="UniPathway" id="UPA00030"/>
<comment type="pathway">
    <text evidence="3">Carbohydrate biosynthesis; 3-deoxy-D-manno-octulosonate biosynthesis; 3-deoxy-D-manno-octulosonate from D-ribulose 5-phosphate: step 2/3.</text>
</comment>
<dbReference type="InterPro" id="IPR006269">
    <property type="entry name" value="KDO8P_synthase"/>
</dbReference>
<comment type="pathway">
    <text evidence="2">Bacterial outer membrane biogenesis; lipopolysaccharide biosynthesis.</text>
</comment>
<evidence type="ECO:0000256" key="3">
    <source>
        <dbReference type="ARBA" id="ARBA00004845"/>
    </source>
</evidence>
<dbReference type="NCBIfam" id="TIGR01362">
    <property type="entry name" value="KDO8P_synth"/>
    <property type="match status" value="1"/>
</dbReference>
<dbReference type="EMBL" id="DTDP01000034">
    <property type="protein sequence ID" value="HGK53564.1"/>
    <property type="molecule type" value="Genomic_DNA"/>
</dbReference>